<accession>A0AAU2A944</accession>
<gene>
    <name evidence="1" type="ORF">OHA22_35745</name>
</gene>
<name>A0AAU2A944_9ACTN</name>
<sequence length="89" mass="9335">MGPLLAALEEALGLDDESALGVVEHVIAGAFYALECSRSADAGQAELVQEILSSIAWILAFVTANLFQGDGISDELAQLRAFIERGVGE</sequence>
<evidence type="ECO:0000313" key="1">
    <source>
        <dbReference type="EMBL" id="WTT20501.1"/>
    </source>
</evidence>
<evidence type="ECO:0008006" key="2">
    <source>
        <dbReference type="Google" id="ProtNLM"/>
    </source>
</evidence>
<proteinExistence type="predicted"/>
<dbReference type="AlphaFoldDB" id="A0AAU2A944"/>
<organism evidence="1">
    <name type="scientific">Streptomyces sp. NBC_00093</name>
    <dbReference type="NCBI Taxonomy" id="2975649"/>
    <lineage>
        <taxon>Bacteria</taxon>
        <taxon>Bacillati</taxon>
        <taxon>Actinomycetota</taxon>
        <taxon>Actinomycetes</taxon>
        <taxon>Kitasatosporales</taxon>
        <taxon>Streptomycetaceae</taxon>
        <taxon>Streptomyces</taxon>
    </lineage>
</organism>
<dbReference type="EMBL" id="CP108222">
    <property type="protein sequence ID" value="WTT20501.1"/>
    <property type="molecule type" value="Genomic_DNA"/>
</dbReference>
<reference evidence="1" key="1">
    <citation type="submission" date="2022-10" db="EMBL/GenBank/DDBJ databases">
        <title>The complete genomes of actinobacterial strains from the NBC collection.</title>
        <authorList>
            <person name="Joergensen T.S."/>
            <person name="Alvarez Arevalo M."/>
            <person name="Sterndorff E.B."/>
            <person name="Faurdal D."/>
            <person name="Vuksanovic O."/>
            <person name="Mourched A.-S."/>
            <person name="Charusanti P."/>
            <person name="Shaw S."/>
            <person name="Blin K."/>
            <person name="Weber T."/>
        </authorList>
    </citation>
    <scope>NUCLEOTIDE SEQUENCE</scope>
    <source>
        <strain evidence="1">NBC_00093</strain>
    </source>
</reference>
<protein>
    <recommendedName>
        <fullName evidence="2">TetR family transcriptional regulator</fullName>
    </recommendedName>
</protein>